<dbReference type="EMBL" id="CAJNOR010005874">
    <property type="protein sequence ID" value="CAF1578542.1"/>
    <property type="molecule type" value="Genomic_DNA"/>
</dbReference>
<name>A0A815Z105_ADIRI</name>
<feature type="signal peptide" evidence="1">
    <location>
        <begin position="1"/>
        <end position="22"/>
    </location>
</feature>
<organism evidence="3 4">
    <name type="scientific">Adineta ricciae</name>
    <name type="common">Rotifer</name>
    <dbReference type="NCBI Taxonomy" id="249248"/>
    <lineage>
        <taxon>Eukaryota</taxon>
        <taxon>Metazoa</taxon>
        <taxon>Spiralia</taxon>
        <taxon>Gnathifera</taxon>
        <taxon>Rotifera</taxon>
        <taxon>Eurotatoria</taxon>
        <taxon>Bdelloidea</taxon>
        <taxon>Adinetida</taxon>
        <taxon>Adinetidae</taxon>
        <taxon>Adineta</taxon>
    </lineage>
</organism>
<accession>A0A815Z105</accession>
<feature type="domain" description="Ig-like" evidence="2">
    <location>
        <begin position="29"/>
        <end position="126"/>
    </location>
</feature>
<evidence type="ECO:0000259" key="2">
    <source>
        <dbReference type="PROSITE" id="PS50835"/>
    </source>
</evidence>
<evidence type="ECO:0000256" key="1">
    <source>
        <dbReference type="SAM" id="SignalP"/>
    </source>
</evidence>
<reference evidence="3" key="1">
    <citation type="submission" date="2021-02" db="EMBL/GenBank/DDBJ databases">
        <authorList>
            <person name="Nowell W R."/>
        </authorList>
    </citation>
    <scope>NUCLEOTIDE SEQUENCE</scope>
</reference>
<dbReference type="InterPro" id="IPR007110">
    <property type="entry name" value="Ig-like_dom"/>
</dbReference>
<dbReference type="PROSITE" id="PS50835">
    <property type="entry name" value="IG_LIKE"/>
    <property type="match status" value="1"/>
</dbReference>
<dbReference type="InterPro" id="IPR013783">
    <property type="entry name" value="Ig-like_fold"/>
</dbReference>
<keyword evidence="4" id="KW-1185">Reference proteome</keyword>
<dbReference type="Proteomes" id="UP000663828">
    <property type="component" value="Unassembled WGS sequence"/>
</dbReference>
<comment type="caution">
    <text evidence="3">The sequence shown here is derived from an EMBL/GenBank/DDBJ whole genome shotgun (WGS) entry which is preliminary data.</text>
</comment>
<protein>
    <recommendedName>
        <fullName evidence="2">Ig-like domain-containing protein</fullName>
    </recommendedName>
</protein>
<dbReference type="Gene3D" id="2.60.40.10">
    <property type="entry name" value="Immunoglobulins"/>
    <property type="match status" value="1"/>
</dbReference>
<dbReference type="InterPro" id="IPR036179">
    <property type="entry name" value="Ig-like_dom_sf"/>
</dbReference>
<dbReference type="AlphaFoldDB" id="A0A815Z105"/>
<dbReference type="Pfam" id="PF13927">
    <property type="entry name" value="Ig_3"/>
    <property type="match status" value="1"/>
</dbReference>
<evidence type="ECO:0000313" key="4">
    <source>
        <dbReference type="Proteomes" id="UP000663828"/>
    </source>
</evidence>
<evidence type="ECO:0000313" key="3">
    <source>
        <dbReference type="EMBL" id="CAF1578542.1"/>
    </source>
</evidence>
<sequence length="131" mass="14735">MKMKIIIGILLCLVLYLQDVVTIDLPIGPSFVSTITTKQKLYYNNLGIRLDCSANGTPLPKLTWFRTNGSDDRPSTFVQSSELIHVYQNGSLYIRPFRNYQKSLHAGTFVCRAENAAGSIQTTPIQLKPRE</sequence>
<dbReference type="SUPFAM" id="SSF48726">
    <property type="entry name" value="Immunoglobulin"/>
    <property type="match status" value="1"/>
</dbReference>
<keyword evidence="1" id="KW-0732">Signal</keyword>
<feature type="chain" id="PRO_5032745862" description="Ig-like domain-containing protein" evidence="1">
    <location>
        <begin position="23"/>
        <end position="131"/>
    </location>
</feature>
<proteinExistence type="predicted"/>
<gene>
    <name evidence="3" type="ORF">XAT740_LOCUS45240</name>
</gene>